<dbReference type="Pfam" id="PF20240">
    <property type="entry name" value="DUF6597"/>
    <property type="match status" value="1"/>
</dbReference>
<dbReference type="SMART" id="SM00342">
    <property type="entry name" value="HTH_ARAC"/>
    <property type="match status" value="1"/>
</dbReference>
<organism evidence="5 6">
    <name type="scientific">Streptomyces hoynatensis</name>
    <dbReference type="NCBI Taxonomy" id="1141874"/>
    <lineage>
        <taxon>Bacteria</taxon>
        <taxon>Bacillati</taxon>
        <taxon>Actinomycetota</taxon>
        <taxon>Actinomycetes</taxon>
        <taxon>Kitasatosporales</taxon>
        <taxon>Streptomycetaceae</taxon>
        <taxon>Streptomyces</taxon>
    </lineage>
</organism>
<evidence type="ECO:0000259" key="4">
    <source>
        <dbReference type="PROSITE" id="PS01124"/>
    </source>
</evidence>
<proteinExistence type="predicted"/>
<dbReference type="OrthoDB" id="9815799at2"/>
<dbReference type="GO" id="GO:0043565">
    <property type="term" value="F:sequence-specific DNA binding"/>
    <property type="evidence" value="ECO:0007669"/>
    <property type="project" value="InterPro"/>
</dbReference>
<dbReference type="Gene3D" id="1.10.10.60">
    <property type="entry name" value="Homeodomain-like"/>
    <property type="match status" value="1"/>
</dbReference>
<dbReference type="Proteomes" id="UP000272474">
    <property type="component" value="Unassembled WGS sequence"/>
</dbReference>
<keyword evidence="6" id="KW-1185">Reference proteome</keyword>
<evidence type="ECO:0000256" key="1">
    <source>
        <dbReference type="ARBA" id="ARBA00023015"/>
    </source>
</evidence>
<gene>
    <name evidence="5" type="ORF">D7294_12050</name>
</gene>
<evidence type="ECO:0000256" key="3">
    <source>
        <dbReference type="ARBA" id="ARBA00023163"/>
    </source>
</evidence>
<dbReference type="GO" id="GO:0003700">
    <property type="term" value="F:DNA-binding transcription factor activity"/>
    <property type="evidence" value="ECO:0007669"/>
    <property type="project" value="InterPro"/>
</dbReference>
<keyword evidence="2" id="KW-0238">DNA-binding</keyword>
<feature type="domain" description="HTH araC/xylS-type" evidence="4">
    <location>
        <begin position="149"/>
        <end position="230"/>
    </location>
</feature>
<dbReference type="RefSeq" id="WP_120678575.1">
    <property type="nucleotide sequence ID" value="NZ_RBAL01000005.1"/>
</dbReference>
<dbReference type="EMBL" id="RBAL01000005">
    <property type="protein sequence ID" value="RKN43195.1"/>
    <property type="molecule type" value="Genomic_DNA"/>
</dbReference>
<dbReference type="AlphaFoldDB" id="A0A3A9Z4K4"/>
<keyword evidence="1" id="KW-0805">Transcription regulation</keyword>
<dbReference type="PANTHER" id="PTHR46796">
    <property type="entry name" value="HTH-TYPE TRANSCRIPTIONAL ACTIVATOR RHAS-RELATED"/>
    <property type="match status" value="1"/>
</dbReference>
<dbReference type="InterPro" id="IPR050204">
    <property type="entry name" value="AraC_XylS_family_regulators"/>
</dbReference>
<protein>
    <submittedName>
        <fullName evidence="5">Helix-turn-helix domain-containing protein</fullName>
    </submittedName>
</protein>
<reference evidence="5 6" key="1">
    <citation type="journal article" date="2014" name="Int. J. Syst. Evol. Microbiol.">
        <title>Streptomyces hoynatensis sp. nov., isolated from deep marine sediment.</title>
        <authorList>
            <person name="Veyisoglu A."/>
            <person name="Sahin N."/>
        </authorList>
    </citation>
    <scope>NUCLEOTIDE SEQUENCE [LARGE SCALE GENOMIC DNA]</scope>
    <source>
        <strain evidence="5 6">KCTC 29097</strain>
    </source>
</reference>
<dbReference type="PROSITE" id="PS01124">
    <property type="entry name" value="HTH_ARAC_FAMILY_2"/>
    <property type="match status" value="1"/>
</dbReference>
<dbReference type="Pfam" id="PF12833">
    <property type="entry name" value="HTH_18"/>
    <property type="match status" value="1"/>
</dbReference>
<dbReference type="InterPro" id="IPR018060">
    <property type="entry name" value="HTH_AraC"/>
</dbReference>
<accession>A0A3A9Z4K4</accession>
<name>A0A3A9Z4K4_9ACTN</name>
<sequence length="241" mass="25143">MYEERPALAPELGGAVVWRTEAVGSGRVLPDGCMDLIWADGALLVAGPDTGPLLMESGPRVRRFAGVRFAPGDGPDVFGVPAHELTDLRVPLAALWPRRRVLELTERVAAAADPGAALEAVAAPRLRAAGPREPWRVAAVAALRAGRGVGETAARLGLSERQLRRRSLAAFGYGPKTLARVLRLQRALRLSRSGVPGAETAARAGYADQAHLAREVRALTGLPLSLLLATGHGAGAGTGEG</sequence>
<evidence type="ECO:0000313" key="5">
    <source>
        <dbReference type="EMBL" id="RKN43195.1"/>
    </source>
</evidence>
<evidence type="ECO:0000313" key="6">
    <source>
        <dbReference type="Proteomes" id="UP000272474"/>
    </source>
</evidence>
<comment type="caution">
    <text evidence="5">The sequence shown here is derived from an EMBL/GenBank/DDBJ whole genome shotgun (WGS) entry which is preliminary data.</text>
</comment>
<dbReference type="InterPro" id="IPR046532">
    <property type="entry name" value="DUF6597"/>
</dbReference>
<evidence type="ECO:0000256" key="2">
    <source>
        <dbReference type="ARBA" id="ARBA00023125"/>
    </source>
</evidence>
<keyword evidence="3" id="KW-0804">Transcription</keyword>
<dbReference type="PANTHER" id="PTHR46796:SF15">
    <property type="entry name" value="BLL1074 PROTEIN"/>
    <property type="match status" value="1"/>
</dbReference>